<name>A0A6I4WLV0_9ACTN</name>
<dbReference type="Gene3D" id="3.20.20.300">
    <property type="entry name" value="Glycoside hydrolase, family 3, N-terminal domain"/>
    <property type="match status" value="1"/>
</dbReference>
<keyword evidence="2 4" id="KW-0378">Hydrolase</keyword>
<dbReference type="Pfam" id="PF14310">
    <property type="entry name" value="Fn3-like"/>
    <property type="match status" value="1"/>
</dbReference>
<dbReference type="Pfam" id="PF01915">
    <property type="entry name" value="Glyco_hydro_3_C"/>
    <property type="match status" value="1"/>
</dbReference>
<evidence type="ECO:0000259" key="3">
    <source>
        <dbReference type="SMART" id="SM01217"/>
    </source>
</evidence>
<dbReference type="Pfam" id="PF00933">
    <property type="entry name" value="Glyco_hydro_3"/>
    <property type="match status" value="1"/>
</dbReference>
<dbReference type="GO" id="GO:0004553">
    <property type="term" value="F:hydrolase activity, hydrolyzing O-glycosyl compounds"/>
    <property type="evidence" value="ECO:0007669"/>
    <property type="project" value="InterPro"/>
</dbReference>
<dbReference type="EMBL" id="WUTW01000008">
    <property type="protein sequence ID" value="MXQ67602.1"/>
    <property type="molecule type" value="Genomic_DNA"/>
</dbReference>
<dbReference type="InterPro" id="IPR026891">
    <property type="entry name" value="Fn3-like"/>
</dbReference>
<accession>A0A6I4WLV0</accession>
<dbReference type="InterPro" id="IPR013783">
    <property type="entry name" value="Ig-like_fold"/>
</dbReference>
<dbReference type="InterPro" id="IPR017853">
    <property type="entry name" value="GH"/>
</dbReference>
<comment type="similarity">
    <text evidence="1">Belongs to the glycosyl hydrolase 3 family.</text>
</comment>
<evidence type="ECO:0000256" key="1">
    <source>
        <dbReference type="ARBA" id="ARBA00005336"/>
    </source>
</evidence>
<proteinExistence type="inferred from homology"/>
<dbReference type="Proteomes" id="UP000431901">
    <property type="component" value="Unassembled WGS sequence"/>
</dbReference>
<comment type="caution">
    <text evidence="4">The sequence shown here is derived from an EMBL/GenBank/DDBJ whole genome shotgun (WGS) entry which is preliminary data.</text>
</comment>
<dbReference type="InterPro" id="IPR036881">
    <property type="entry name" value="Glyco_hydro_3_C_sf"/>
</dbReference>
<dbReference type="SMART" id="SM01217">
    <property type="entry name" value="Fn3_like"/>
    <property type="match status" value="1"/>
</dbReference>
<evidence type="ECO:0000313" key="4">
    <source>
        <dbReference type="EMBL" id="MXQ67602.1"/>
    </source>
</evidence>
<dbReference type="PANTHER" id="PTHR42715">
    <property type="entry name" value="BETA-GLUCOSIDASE"/>
    <property type="match status" value="1"/>
</dbReference>
<evidence type="ECO:0000313" key="5">
    <source>
        <dbReference type="Proteomes" id="UP000431901"/>
    </source>
</evidence>
<protein>
    <submittedName>
        <fullName evidence="4">Glycosyl hydrolase</fullName>
    </submittedName>
</protein>
<keyword evidence="5" id="KW-1185">Reference proteome</keyword>
<dbReference type="SUPFAM" id="SSF51445">
    <property type="entry name" value="(Trans)glycosidases"/>
    <property type="match status" value="1"/>
</dbReference>
<feature type="domain" description="Fibronectin type III-like" evidence="3">
    <location>
        <begin position="530"/>
        <end position="599"/>
    </location>
</feature>
<reference evidence="4 5" key="1">
    <citation type="submission" date="2019-12" db="EMBL/GenBank/DDBJ databases">
        <title>Nocardia macrotermitis sp. nov. and Nocardia aurantia sp. nov., isolated from the gut of the fungus growing-termite Macrotermes natalensis.</title>
        <authorList>
            <person name="Christine B."/>
            <person name="Rene B."/>
        </authorList>
    </citation>
    <scope>NUCLEOTIDE SEQUENCE [LARGE SCALE GENOMIC DNA]</scope>
    <source>
        <strain evidence="4 5">DSM 102126</strain>
    </source>
</reference>
<dbReference type="InterPro" id="IPR002772">
    <property type="entry name" value="Glyco_hydro_3_C"/>
</dbReference>
<dbReference type="InterPro" id="IPR001764">
    <property type="entry name" value="Glyco_hydro_3_N"/>
</dbReference>
<dbReference type="PANTHER" id="PTHR42715:SF10">
    <property type="entry name" value="BETA-GLUCOSIDASE"/>
    <property type="match status" value="1"/>
</dbReference>
<dbReference type="Gene3D" id="2.60.40.10">
    <property type="entry name" value="Immunoglobulins"/>
    <property type="match status" value="1"/>
</dbReference>
<dbReference type="InterPro" id="IPR050288">
    <property type="entry name" value="Cellulose_deg_GH3"/>
</dbReference>
<evidence type="ECO:0000256" key="2">
    <source>
        <dbReference type="ARBA" id="ARBA00022801"/>
    </source>
</evidence>
<gene>
    <name evidence="4" type="ORF">GQ466_26650</name>
</gene>
<dbReference type="GO" id="GO:0005975">
    <property type="term" value="P:carbohydrate metabolic process"/>
    <property type="evidence" value="ECO:0007669"/>
    <property type="project" value="InterPro"/>
</dbReference>
<dbReference type="PRINTS" id="PR00133">
    <property type="entry name" value="GLHYDRLASE3"/>
</dbReference>
<dbReference type="AlphaFoldDB" id="A0A6I4WLV0"/>
<organism evidence="4 5">
    <name type="scientific">Actinomadura rayongensis</name>
    <dbReference type="NCBI Taxonomy" id="1429076"/>
    <lineage>
        <taxon>Bacteria</taxon>
        <taxon>Bacillati</taxon>
        <taxon>Actinomycetota</taxon>
        <taxon>Actinomycetes</taxon>
        <taxon>Streptosporangiales</taxon>
        <taxon>Thermomonosporaceae</taxon>
        <taxon>Actinomadura</taxon>
    </lineage>
</organism>
<dbReference type="Gene3D" id="3.40.50.1700">
    <property type="entry name" value="Glycoside hydrolase family 3 C-terminal domain"/>
    <property type="match status" value="1"/>
</dbReference>
<sequence>MQRFVPLDGAQVPQRLVQFGQGVLVAVGGGEPGAADLPRCGRNFEYHGEDPLLSGIMVAGELAGTQETGVIATVKHYAGNYQETGRFTINTVIDERALREGELLAFEIAVERSGVGAVMCSYNRLNGPYASESRYLLTDVLKDEWGFQGWVMSDWGAAHSTEASANAGLDQEFPLNRWFGAALGRAVADGRVPTARLDDMARRIVRTMARVGLLDASPVPDFDAAESYRVSQRIAENGIVLLANERGLLPLDPAAEHRVLVVGAHADVGVPSGGGSCAVDPIGGNAVPVDLPPGQLPVMQPIWVPSSPLEAIREEFPRAAVSFADGSDVDAATGAARDADVVVVFADQWTCEHYDVEDLSLPREQDRLIDALAAVNDSVVVVLQTGGPVLTPWAGRVGAVLEAWYPGHRGGPAIAWVLSGAVNPSGKLPVTFPFSADDLPTSIVPTSQPIEMTGMADPAVDWSPATAFDVSYDHALTSGYKWFTGDRRPAFPFGFGRSYTTFEIGGLSVDPENLTAWADVRNTGDRAGAEVVQLYAQLPDTLGPCPRRLVGWAKVHLAPGESTRARIDLERRLLAVWDTASRGWRRPAGQAVFDVGSSSAHVADSARASL</sequence>
<dbReference type="OrthoDB" id="3187421at2"/>
<dbReference type="InterPro" id="IPR036962">
    <property type="entry name" value="Glyco_hydro_3_N_sf"/>
</dbReference>
<dbReference type="SUPFAM" id="SSF52279">
    <property type="entry name" value="Beta-D-glucan exohydrolase, C-terminal domain"/>
    <property type="match status" value="1"/>
</dbReference>